<evidence type="ECO:0008006" key="5">
    <source>
        <dbReference type="Google" id="ProtNLM"/>
    </source>
</evidence>
<name>A0A6A3HDA8_9STRA</name>
<dbReference type="PANTHER" id="PTHR40866:SF1">
    <property type="entry name" value="BED-TYPE DOMAIN-CONTAINING PROTEIN"/>
    <property type="match status" value="1"/>
</dbReference>
<evidence type="ECO:0000313" key="4">
    <source>
        <dbReference type="Proteomes" id="UP000460718"/>
    </source>
</evidence>
<comment type="caution">
    <text evidence="1">The sequence shown here is derived from an EMBL/GenBank/DDBJ whole genome shotgun (WGS) entry which is preliminary data.</text>
</comment>
<evidence type="ECO:0000313" key="3">
    <source>
        <dbReference type="Proteomes" id="UP000437068"/>
    </source>
</evidence>
<proteinExistence type="predicted"/>
<dbReference type="SUPFAM" id="SSF53098">
    <property type="entry name" value="Ribonuclease H-like"/>
    <property type="match status" value="1"/>
</dbReference>
<dbReference type="Proteomes" id="UP000437068">
    <property type="component" value="Unassembled WGS sequence"/>
</dbReference>
<evidence type="ECO:0000313" key="1">
    <source>
        <dbReference type="EMBL" id="KAE8967919.1"/>
    </source>
</evidence>
<dbReference type="EMBL" id="QXGE01003985">
    <property type="protein sequence ID" value="KAE9272435.1"/>
    <property type="molecule type" value="Genomic_DNA"/>
</dbReference>
<protein>
    <recommendedName>
        <fullName evidence="5">HAT C-terminal dimerisation domain-containing protein</fullName>
    </recommendedName>
</protein>
<accession>A0A6A3HDA8</accession>
<dbReference type="PANTHER" id="PTHR40866">
    <property type="entry name" value="BED-TYPE DOMAIN-CONTAINING PROTEIN"/>
    <property type="match status" value="1"/>
</dbReference>
<evidence type="ECO:0000313" key="2">
    <source>
        <dbReference type="EMBL" id="KAE9272435.1"/>
    </source>
</evidence>
<reference evidence="1 4" key="1">
    <citation type="submission" date="2018-09" db="EMBL/GenBank/DDBJ databases">
        <title>Genomic investigation of the strawberry pathogen Phytophthora fragariae indicates pathogenicity is determined by transcriptional variation in three key races.</title>
        <authorList>
            <person name="Adams T.M."/>
            <person name="Armitage A.D."/>
            <person name="Sobczyk M.K."/>
            <person name="Bates H.J."/>
            <person name="Dunwell J.M."/>
            <person name="Nellist C.F."/>
            <person name="Harrison R.J."/>
        </authorList>
    </citation>
    <scope>NUCLEOTIDE SEQUENCE [LARGE SCALE GENOMIC DNA]</scope>
    <source>
        <strain evidence="2 3">A4</strain>
        <strain evidence="1 4">SCRP245</strain>
    </source>
</reference>
<dbReference type="AlphaFoldDB" id="A0A6A3HDA8"/>
<sequence>MVECNLPFSFPENATVRKHVSIPPIYTETFLKYVRLVCREVEKDVAQALPAKYGVVFDDCTFKSEQFVGVFAVFEHDNRAETVLLAMAPLVDDEVEDRTAESHVAFLSTILGFFNRTTNDIIFVVGDNCSTNGKVSKLLGVTLVGCASHRLNLAVTVFMGKHEHELEKVQLLMRKLRTLNAAAKLRKYTSLRPALRQDTRWSSTFKMVARFFELQEFLEADDGLCELLPSRREVKKLDTLLKQLKDFESASQMLQHQDGVTLSDVRDIFDELIATYPGVSSHLAADADIVKNPEFEDACVAALRSGPEELTAKQRRLLEPFAVRTSGTDAGDILPKKMSFADRAMKKRKLARKQQATFPAVKFIPPTSNCVERLFSRAKHTLSHHRHGILPVNLEAVLFLKENRRFWSASTVVKVVNSDLQ</sequence>
<dbReference type="Proteomes" id="UP000460718">
    <property type="component" value="Unassembled WGS sequence"/>
</dbReference>
<gene>
    <name evidence="2" type="ORF">PF001_g27944</name>
    <name evidence="1" type="ORF">PF011_g27385</name>
</gene>
<dbReference type="InterPro" id="IPR012337">
    <property type="entry name" value="RNaseH-like_sf"/>
</dbReference>
<dbReference type="EMBL" id="QXFW01003958">
    <property type="protein sequence ID" value="KAE8967919.1"/>
    <property type="molecule type" value="Genomic_DNA"/>
</dbReference>
<organism evidence="1 4">
    <name type="scientific">Phytophthora fragariae</name>
    <dbReference type="NCBI Taxonomy" id="53985"/>
    <lineage>
        <taxon>Eukaryota</taxon>
        <taxon>Sar</taxon>
        <taxon>Stramenopiles</taxon>
        <taxon>Oomycota</taxon>
        <taxon>Peronosporomycetes</taxon>
        <taxon>Peronosporales</taxon>
        <taxon>Peronosporaceae</taxon>
        <taxon>Phytophthora</taxon>
    </lineage>
</organism>